<dbReference type="OrthoDB" id="1711508at2759"/>
<protein>
    <recommendedName>
        <fullName evidence="2">FCP1 homology domain-containing protein</fullName>
    </recommendedName>
</protein>
<dbReference type="HOGENOM" id="CLU_013456_0_0_1"/>
<feature type="region of interest" description="Disordered" evidence="1">
    <location>
        <begin position="888"/>
        <end position="952"/>
    </location>
</feature>
<feature type="region of interest" description="Disordered" evidence="1">
    <location>
        <begin position="565"/>
        <end position="596"/>
    </location>
</feature>
<feature type="compositionally biased region" description="Basic and acidic residues" evidence="1">
    <location>
        <begin position="830"/>
        <end position="841"/>
    </location>
</feature>
<feature type="compositionally biased region" description="Low complexity" evidence="1">
    <location>
        <begin position="433"/>
        <end position="455"/>
    </location>
</feature>
<dbReference type="InterPro" id="IPR036412">
    <property type="entry name" value="HAD-like_sf"/>
</dbReference>
<dbReference type="InterPro" id="IPR004274">
    <property type="entry name" value="FCP1_dom"/>
</dbReference>
<evidence type="ECO:0000313" key="4">
    <source>
        <dbReference type="Proteomes" id="UP000002748"/>
    </source>
</evidence>
<gene>
    <name evidence="3" type="ORF">A1Q1_05541</name>
</gene>
<dbReference type="PANTHER" id="PTHR12210">
    <property type="entry name" value="DULLARD PROTEIN PHOSPHATASE"/>
    <property type="match status" value="1"/>
</dbReference>
<dbReference type="Proteomes" id="UP000002748">
    <property type="component" value="Unassembled WGS sequence"/>
</dbReference>
<dbReference type="VEuPathDB" id="FungiDB:A1Q1_05541"/>
<feature type="region of interest" description="Disordered" evidence="1">
    <location>
        <begin position="290"/>
        <end position="466"/>
    </location>
</feature>
<accession>J4U705</accession>
<proteinExistence type="predicted"/>
<name>J4U705_TRIAS</name>
<dbReference type="SMART" id="SM00577">
    <property type="entry name" value="CPDc"/>
    <property type="match status" value="1"/>
</dbReference>
<feature type="region of interest" description="Disordered" evidence="1">
    <location>
        <begin position="688"/>
        <end position="721"/>
    </location>
</feature>
<dbReference type="Pfam" id="PF03031">
    <property type="entry name" value="NIF"/>
    <property type="match status" value="1"/>
</dbReference>
<dbReference type="InterPro" id="IPR050365">
    <property type="entry name" value="TIM50"/>
</dbReference>
<feature type="region of interest" description="Disordered" evidence="1">
    <location>
        <begin position="821"/>
        <end position="847"/>
    </location>
</feature>
<evidence type="ECO:0000256" key="1">
    <source>
        <dbReference type="SAM" id="MobiDB-lite"/>
    </source>
</evidence>
<sequence length="952" mass="106025">MIDINPAAIERLCPTRPRRRSARLVNLASVESQLLPARYQIPPPQDPANELEQLLVGIMAERIHRFVSVSYGTVENAIVAKAESLIFSMGTSVDSPTGNILEFLPSYRINEWMLDVGVATLIDELEEAGIPRDPRIFDPVSDVVKLMLLENADRIEQLLRKRTMKLLQKLNRSRHISGHTLLPVPTVERDPNPDWPKLSSLEMIKRLSTPWLEVWLTFYMDDQWQYFPMKRDSELPPRHPKLLTLLFRSRSRVCNVSPSPPSIKGEGNSSTRNPSFDCMLILPRRIPKLVTMVRPRRHDGPGGFRNGPPSGNGGYGAPGYDPRYEHPYSTRSGGYRDGPRPFDNYDSYRPGPPPPRFDDRFYARPPPPPRDFRGPPGPRFYSDGPRGPPPPRDNWGPRDGPRSDAIPPWELRQRRQEDAGNGNGGARRPPPALFANRAPAPAPLAPAGGRRGTSPPRAPRSPRVPVILPPDDYVGFSSEQDVYSDHVEPKLLVLDLNGALVYRASSGPAKQRRAYPRPFLHNFLEYLFGPDADGRAWEVFVWSSAQPHNVRKMVETTFGPVYSRGIWDQPEPKKDKSHGESEKQEEQMDSNSAPLSEQSHLLGVWARDKMSLGDNYFKKVQTQKDLRKVIEHLGKFDEKRVVLLDDSPLKGVYQPWSQIVITEYDKPEFQDSKDAIMRLAERTAKSLKVSETEPEVEAAEAKEATPAQESSTASAVDPTHEPGLDTTLLAVIGILESMRNVKNVPAFVRGGGILTPSAELAIESSEVSASTLPSHATFAHWFSNAETLEYWTQKGRAALERRGIPLEHGMRFSASGEFYPLGEDAPLNEEQEKGGPKDSGKGKLLQGKKAAAAYRHLQAVAEGNMVSEHQRSAVWAALQVLKDIGLAPEGTQAQDPPRSPSLSPKRQNPAAHDTVDAASSTSESAESKKRPRYESPSKPTTELAETAEAMQE</sequence>
<feature type="compositionally biased region" description="Basic and acidic residues" evidence="1">
    <location>
        <begin position="570"/>
        <end position="586"/>
    </location>
</feature>
<comment type="caution">
    <text evidence="3">The sequence shown here is derived from an EMBL/GenBank/DDBJ whole genome shotgun (WGS) entry which is preliminary data.</text>
</comment>
<organism evidence="3 4">
    <name type="scientific">Trichosporon asahii var. asahii (strain ATCC 90039 / CBS 2479 / JCM 2466 / KCTC 7840 / NBRC 103889/ NCYC 2677 / UAMH 7654)</name>
    <name type="common">Yeast</name>
    <dbReference type="NCBI Taxonomy" id="1186058"/>
    <lineage>
        <taxon>Eukaryota</taxon>
        <taxon>Fungi</taxon>
        <taxon>Dikarya</taxon>
        <taxon>Basidiomycota</taxon>
        <taxon>Agaricomycotina</taxon>
        <taxon>Tremellomycetes</taxon>
        <taxon>Trichosporonales</taxon>
        <taxon>Trichosporonaceae</taxon>
        <taxon>Trichosporon</taxon>
    </lineage>
</organism>
<dbReference type="EMBL" id="ALBS01000312">
    <property type="protein sequence ID" value="EJT45995.1"/>
    <property type="molecule type" value="Genomic_DNA"/>
</dbReference>
<dbReference type="AlphaFoldDB" id="J4U705"/>
<dbReference type="SUPFAM" id="SSF56784">
    <property type="entry name" value="HAD-like"/>
    <property type="match status" value="1"/>
</dbReference>
<feature type="compositionally biased region" description="Basic and acidic residues" evidence="1">
    <location>
        <begin position="925"/>
        <end position="935"/>
    </location>
</feature>
<evidence type="ECO:0000259" key="2">
    <source>
        <dbReference type="PROSITE" id="PS50969"/>
    </source>
</evidence>
<evidence type="ECO:0000313" key="3">
    <source>
        <dbReference type="EMBL" id="EJT45995.1"/>
    </source>
</evidence>
<feature type="region of interest" description="Disordered" evidence="1">
    <location>
        <begin position="256"/>
        <end position="276"/>
    </location>
</feature>
<dbReference type="RefSeq" id="XP_014177693.1">
    <property type="nucleotide sequence ID" value="XM_014322218.1"/>
</dbReference>
<dbReference type="GeneID" id="25989053"/>
<feature type="compositionally biased region" description="Gly residues" evidence="1">
    <location>
        <begin position="301"/>
        <end position="317"/>
    </location>
</feature>
<dbReference type="InterPro" id="IPR023214">
    <property type="entry name" value="HAD_sf"/>
</dbReference>
<dbReference type="PROSITE" id="PS50969">
    <property type="entry name" value="FCP1"/>
    <property type="match status" value="1"/>
</dbReference>
<dbReference type="Gene3D" id="3.40.50.1000">
    <property type="entry name" value="HAD superfamily/HAD-like"/>
    <property type="match status" value="1"/>
</dbReference>
<dbReference type="KEGG" id="tasa:A1Q1_05541"/>
<reference evidence="3 4" key="1">
    <citation type="journal article" date="2012" name="Eukaryot. Cell">
        <title>Draft genome sequence of CBS 2479, the standard type strain of Trichosporon asahii.</title>
        <authorList>
            <person name="Yang R.Y."/>
            <person name="Li H.T."/>
            <person name="Zhu H."/>
            <person name="Zhou G.P."/>
            <person name="Wang M."/>
            <person name="Wang L."/>
        </authorList>
    </citation>
    <scope>NUCLEOTIDE SEQUENCE [LARGE SCALE GENOMIC DNA]</scope>
    <source>
        <strain evidence="4">ATCC 90039 / CBS 2479 / JCM 2466 / KCTC 7840 / NCYC 2677 / UAMH 7654</strain>
    </source>
</reference>
<feature type="domain" description="FCP1 homology" evidence="2">
    <location>
        <begin position="485"/>
        <end position="687"/>
    </location>
</feature>